<organism evidence="2 3">
    <name type="scientific">Pleurodeles waltl</name>
    <name type="common">Iberian ribbed newt</name>
    <dbReference type="NCBI Taxonomy" id="8319"/>
    <lineage>
        <taxon>Eukaryota</taxon>
        <taxon>Metazoa</taxon>
        <taxon>Chordata</taxon>
        <taxon>Craniata</taxon>
        <taxon>Vertebrata</taxon>
        <taxon>Euteleostomi</taxon>
        <taxon>Amphibia</taxon>
        <taxon>Batrachia</taxon>
        <taxon>Caudata</taxon>
        <taxon>Salamandroidea</taxon>
        <taxon>Salamandridae</taxon>
        <taxon>Pleurodelinae</taxon>
        <taxon>Pleurodeles</taxon>
    </lineage>
</organism>
<dbReference type="Proteomes" id="UP001066276">
    <property type="component" value="Chromosome 4_2"/>
</dbReference>
<keyword evidence="3" id="KW-1185">Reference proteome</keyword>
<feature type="region of interest" description="Disordered" evidence="1">
    <location>
        <begin position="1"/>
        <end position="44"/>
    </location>
</feature>
<comment type="caution">
    <text evidence="2">The sequence shown here is derived from an EMBL/GenBank/DDBJ whole genome shotgun (WGS) entry which is preliminary data.</text>
</comment>
<sequence length="176" mass="19044">MCVFGAQTCAPPPEEARHGLPRLHSRAEHQRSAARLPWPPAHQHQYPQGMLADYAMRAIHHPGLMQHCQKAAEPRARQGDEERGHHVAPPSVGALRSKAAPARNQQGGHQAQHRLNVSHADCHSRQGSSSAPCFRRSQSSCRTGGAPASTEQPVPVGRMLNVGSCLAEPHKVAPFS</sequence>
<evidence type="ECO:0000313" key="3">
    <source>
        <dbReference type="Proteomes" id="UP001066276"/>
    </source>
</evidence>
<feature type="compositionally biased region" description="Basic and acidic residues" evidence="1">
    <location>
        <begin position="70"/>
        <end position="85"/>
    </location>
</feature>
<dbReference type="AlphaFoldDB" id="A0AAV7SMS0"/>
<protein>
    <submittedName>
        <fullName evidence="2">Uncharacterized protein</fullName>
    </submittedName>
</protein>
<feature type="region of interest" description="Disordered" evidence="1">
    <location>
        <begin position="67"/>
        <end position="155"/>
    </location>
</feature>
<proteinExistence type="predicted"/>
<evidence type="ECO:0000313" key="2">
    <source>
        <dbReference type="EMBL" id="KAJ1165409.1"/>
    </source>
</evidence>
<gene>
    <name evidence="2" type="ORF">NDU88_005837</name>
</gene>
<evidence type="ECO:0000256" key="1">
    <source>
        <dbReference type="SAM" id="MobiDB-lite"/>
    </source>
</evidence>
<dbReference type="EMBL" id="JANPWB010000008">
    <property type="protein sequence ID" value="KAJ1165409.1"/>
    <property type="molecule type" value="Genomic_DNA"/>
</dbReference>
<feature type="compositionally biased region" description="Polar residues" evidence="1">
    <location>
        <begin position="103"/>
        <end position="115"/>
    </location>
</feature>
<reference evidence="2" key="1">
    <citation type="journal article" date="2022" name="bioRxiv">
        <title>Sequencing and chromosome-scale assembly of the giantPleurodeles waltlgenome.</title>
        <authorList>
            <person name="Brown T."/>
            <person name="Elewa A."/>
            <person name="Iarovenko S."/>
            <person name="Subramanian E."/>
            <person name="Araus A.J."/>
            <person name="Petzold A."/>
            <person name="Susuki M."/>
            <person name="Suzuki K.-i.T."/>
            <person name="Hayashi T."/>
            <person name="Toyoda A."/>
            <person name="Oliveira C."/>
            <person name="Osipova E."/>
            <person name="Leigh N.D."/>
            <person name="Simon A."/>
            <person name="Yun M.H."/>
        </authorList>
    </citation>
    <scope>NUCLEOTIDE SEQUENCE</scope>
    <source>
        <strain evidence="2">20211129_DDA</strain>
        <tissue evidence="2">Liver</tissue>
    </source>
</reference>
<name>A0AAV7SMS0_PLEWA</name>
<feature type="compositionally biased region" description="Polar residues" evidence="1">
    <location>
        <begin position="125"/>
        <end position="142"/>
    </location>
</feature>
<accession>A0AAV7SMS0</accession>